<evidence type="ECO:0000313" key="2">
    <source>
        <dbReference type="Proteomes" id="UP001207468"/>
    </source>
</evidence>
<evidence type="ECO:0000313" key="1">
    <source>
        <dbReference type="EMBL" id="KAI9507930.1"/>
    </source>
</evidence>
<comment type="caution">
    <text evidence="1">The sequence shown here is derived from an EMBL/GenBank/DDBJ whole genome shotgun (WGS) entry which is preliminary data.</text>
</comment>
<organism evidence="1 2">
    <name type="scientific">Russula earlei</name>
    <dbReference type="NCBI Taxonomy" id="71964"/>
    <lineage>
        <taxon>Eukaryota</taxon>
        <taxon>Fungi</taxon>
        <taxon>Dikarya</taxon>
        <taxon>Basidiomycota</taxon>
        <taxon>Agaricomycotina</taxon>
        <taxon>Agaricomycetes</taxon>
        <taxon>Russulales</taxon>
        <taxon>Russulaceae</taxon>
        <taxon>Russula</taxon>
    </lineage>
</organism>
<sequence length="258" mass="28662">MDAITYRAYSGEHELPHIISLVQSELSEPYVVYTYRYFLHQWPHLSFLAYAQGAPHPVGVIVCKQSPHRERHIRGYIAMLSVDKGYRKRGIASALVRHSIGVMRSSGAQEIALETEFDNVPALALYTSLGFLPEKRLHRFYLNGKDAFRLVLPLSGTEGPGAAAVVPRDKHRPSALLSPRPPGALDDDDDDDDEEESTTPGEGAESTFPSPPSSADEGDRAEDTAKLVRLRRRVAALRACRMITVWPAEDDEDRVSGR</sequence>
<proteinExistence type="predicted"/>
<accession>A0ACC0U9A9</accession>
<name>A0ACC0U9A9_9AGAM</name>
<protein>
    <submittedName>
        <fullName evidence="1">Acyl-CoA N-acyltransferase</fullName>
    </submittedName>
</protein>
<dbReference type="Proteomes" id="UP001207468">
    <property type="component" value="Unassembled WGS sequence"/>
</dbReference>
<reference evidence="1" key="1">
    <citation type="submission" date="2021-03" db="EMBL/GenBank/DDBJ databases">
        <title>Evolutionary priming and transition to the ectomycorrhizal habit in an iconic lineage of mushroom-forming fungi: is preadaptation a requirement?</title>
        <authorList>
            <consortium name="DOE Joint Genome Institute"/>
            <person name="Looney B.P."/>
            <person name="Miyauchi S."/>
            <person name="Morin E."/>
            <person name="Drula E."/>
            <person name="Courty P.E."/>
            <person name="Chicoki N."/>
            <person name="Fauchery L."/>
            <person name="Kohler A."/>
            <person name="Kuo A."/>
            <person name="LaButti K."/>
            <person name="Pangilinan J."/>
            <person name="Lipzen A."/>
            <person name="Riley R."/>
            <person name="Andreopoulos W."/>
            <person name="He G."/>
            <person name="Johnson J."/>
            <person name="Barry K.W."/>
            <person name="Grigoriev I.V."/>
            <person name="Nagy L."/>
            <person name="Hibbett D."/>
            <person name="Henrissat B."/>
            <person name="Matheny P.B."/>
            <person name="Labbe J."/>
            <person name="Martin A.F."/>
        </authorList>
    </citation>
    <scope>NUCLEOTIDE SEQUENCE</scope>
    <source>
        <strain evidence="1">BPL698</strain>
    </source>
</reference>
<gene>
    <name evidence="1" type="ORF">F5148DRAFT_40495</name>
</gene>
<keyword evidence="2" id="KW-1185">Reference proteome</keyword>
<dbReference type="EMBL" id="JAGFNK010000106">
    <property type="protein sequence ID" value="KAI9507930.1"/>
    <property type="molecule type" value="Genomic_DNA"/>
</dbReference>